<dbReference type="GO" id="GO:0140078">
    <property type="term" value="F:class I DNA-(apurinic or apyrimidinic site) endonuclease activity"/>
    <property type="evidence" value="ECO:0007669"/>
    <property type="project" value="UniProtKB-EC"/>
</dbReference>
<keyword evidence="1" id="KW-0004">4Fe-4S</keyword>
<keyword evidence="2" id="KW-0479">Metal-binding</keyword>
<dbReference type="CDD" id="cd00056">
    <property type="entry name" value="ENDO3c"/>
    <property type="match status" value="1"/>
</dbReference>
<protein>
    <submittedName>
        <fullName evidence="6">Endonuclease III (EC)</fullName>
        <ecNumber evidence="6">4.2.99.18</ecNumber>
    </submittedName>
</protein>
<evidence type="ECO:0000256" key="1">
    <source>
        <dbReference type="ARBA" id="ARBA00022485"/>
    </source>
</evidence>
<keyword evidence="4" id="KW-0411">Iron-sulfur</keyword>
<accession>A0A6S6S4J5</accession>
<dbReference type="EC" id="4.2.99.18" evidence="6"/>
<proteinExistence type="predicted"/>
<dbReference type="Pfam" id="PF00730">
    <property type="entry name" value="HhH-GPD"/>
    <property type="match status" value="1"/>
</dbReference>
<dbReference type="SMART" id="SM00478">
    <property type="entry name" value="ENDO3c"/>
    <property type="match status" value="1"/>
</dbReference>
<evidence type="ECO:0000256" key="4">
    <source>
        <dbReference type="ARBA" id="ARBA00023014"/>
    </source>
</evidence>
<keyword evidence="6" id="KW-0378">Hydrolase</keyword>
<evidence type="ECO:0000256" key="2">
    <source>
        <dbReference type="ARBA" id="ARBA00022723"/>
    </source>
</evidence>
<dbReference type="SUPFAM" id="SSF48150">
    <property type="entry name" value="DNA-glycosylase"/>
    <property type="match status" value="1"/>
</dbReference>
<evidence type="ECO:0000256" key="3">
    <source>
        <dbReference type="ARBA" id="ARBA00023004"/>
    </source>
</evidence>
<keyword evidence="6" id="KW-0255">Endonuclease</keyword>
<dbReference type="Gene3D" id="1.10.1670.10">
    <property type="entry name" value="Helix-hairpin-Helix base-excision DNA repair enzymes (C-terminal)"/>
    <property type="match status" value="1"/>
</dbReference>
<feature type="domain" description="HhH-GPD" evidence="5">
    <location>
        <begin position="33"/>
        <end position="187"/>
    </location>
</feature>
<evidence type="ECO:0000259" key="5">
    <source>
        <dbReference type="SMART" id="SM00478"/>
    </source>
</evidence>
<dbReference type="InterPro" id="IPR011257">
    <property type="entry name" value="DNA_glycosylase"/>
</dbReference>
<dbReference type="EMBL" id="CACVAY010000014">
    <property type="protein sequence ID" value="CAA6803241.1"/>
    <property type="molecule type" value="Genomic_DNA"/>
</dbReference>
<dbReference type="InterPro" id="IPR003265">
    <property type="entry name" value="HhH-GPD_domain"/>
</dbReference>
<name>A0A6S6S4J5_9GAMM</name>
<sequence>MIEKVFSNLHKYYGDQNWWPANSEFEIMVGAILAQNSKWESVEKAIMTLKENDALSPEIIANTSANQLATWAHTLDDKAANLKTFCQWYLEQGALSGLKERDTDELREELLQIDGIDEEIADSILLYALERPVFVIDDNLRRLFFRLGMINGNERYDELKHVTELTLQWDVEIFNEYHALIVKHTKEHCRTNPICEGCPLDHLCPNEKNDS</sequence>
<dbReference type="GO" id="GO:0051539">
    <property type="term" value="F:4 iron, 4 sulfur cluster binding"/>
    <property type="evidence" value="ECO:0007669"/>
    <property type="project" value="UniProtKB-KW"/>
</dbReference>
<dbReference type="PANTHER" id="PTHR10359">
    <property type="entry name" value="A/G-SPECIFIC ADENINE GLYCOSYLASE/ENDONUCLEASE III"/>
    <property type="match status" value="1"/>
</dbReference>
<keyword evidence="6" id="KW-0540">Nuclease</keyword>
<dbReference type="InterPro" id="IPR023170">
    <property type="entry name" value="HhH_base_excis_C"/>
</dbReference>
<reference evidence="6" key="1">
    <citation type="submission" date="2020-01" db="EMBL/GenBank/DDBJ databases">
        <authorList>
            <person name="Meier V. D."/>
            <person name="Meier V D."/>
        </authorList>
    </citation>
    <scope>NUCLEOTIDE SEQUENCE</scope>
    <source>
        <strain evidence="6">HLG_WM_MAG_07</strain>
    </source>
</reference>
<dbReference type="PANTHER" id="PTHR10359:SF19">
    <property type="entry name" value="DNA REPAIR GLYCOSYLASE MJ1434-RELATED"/>
    <property type="match status" value="1"/>
</dbReference>
<dbReference type="GO" id="GO:0006284">
    <property type="term" value="P:base-excision repair"/>
    <property type="evidence" value="ECO:0007669"/>
    <property type="project" value="InterPro"/>
</dbReference>
<dbReference type="AlphaFoldDB" id="A0A6S6S4J5"/>
<organism evidence="6">
    <name type="scientific">uncultured Thiotrichaceae bacterium</name>
    <dbReference type="NCBI Taxonomy" id="298394"/>
    <lineage>
        <taxon>Bacteria</taxon>
        <taxon>Pseudomonadati</taxon>
        <taxon>Pseudomonadota</taxon>
        <taxon>Gammaproteobacteria</taxon>
        <taxon>Thiotrichales</taxon>
        <taxon>Thiotrichaceae</taxon>
        <taxon>environmental samples</taxon>
    </lineage>
</organism>
<dbReference type="GO" id="GO:0046872">
    <property type="term" value="F:metal ion binding"/>
    <property type="evidence" value="ECO:0007669"/>
    <property type="project" value="UniProtKB-KW"/>
</dbReference>
<dbReference type="PIRSF" id="PIRSF001435">
    <property type="entry name" value="Nth"/>
    <property type="match status" value="1"/>
</dbReference>
<gene>
    <name evidence="6" type="ORF">HELGO_WM30142</name>
</gene>
<evidence type="ECO:0000313" key="6">
    <source>
        <dbReference type="EMBL" id="CAA6803241.1"/>
    </source>
</evidence>
<keyword evidence="6" id="KW-0456">Lyase</keyword>
<dbReference type="Gene3D" id="1.10.340.30">
    <property type="entry name" value="Hypothetical protein, domain 2"/>
    <property type="match status" value="1"/>
</dbReference>
<keyword evidence="3" id="KW-0408">Iron</keyword>